<evidence type="ECO:0000256" key="1">
    <source>
        <dbReference type="SAM" id="MobiDB-lite"/>
    </source>
</evidence>
<keyword evidence="2" id="KW-1185">Reference proteome</keyword>
<accession>A0A6J0TAC2</accession>
<protein>
    <recommendedName>
        <fullName evidence="4">SGNH hydrolase-type esterase domain-containing protein</fullName>
    </recommendedName>
</protein>
<evidence type="ECO:0000313" key="3">
    <source>
        <dbReference type="RefSeq" id="XP_020644458.2"/>
    </source>
</evidence>
<reference evidence="2" key="1">
    <citation type="submission" date="2025-05" db="UniProtKB">
        <authorList>
            <consortium name="RefSeq"/>
        </authorList>
    </citation>
    <scope>NUCLEOTIDE SEQUENCE [LARGE SCALE GENOMIC DNA]</scope>
</reference>
<dbReference type="SUPFAM" id="SSF52266">
    <property type="entry name" value="SGNH hydrolase"/>
    <property type="match status" value="1"/>
</dbReference>
<dbReference type="Proteomes" id="UP001652642">
    <property type="component" value="Chromosome 1"/>
</dbReference>
<dbReference type="CDD" id="cd00229">
    <property type="entry name" value="SGNH_hydrolase"/>
    <property type="match status" value="1"/>
</dbReference>
<dbReference type="InParanoid" id="A0A6J0TAC2"/>
<evidence type="ECO:0008006" key="4">
    <source>
        <dbReference type="Google" id="ProtNLM"/>
    </source>
</evidence>
<name>A0A6J0TAC2_9SAUR</name>
<evidence type="ECO:0000313" key="2">
    <source>
        <dbReference type="Proteomes" id="UP001652642"/>
    </source>
</evidence>
<dbReference type="InterPro" id="IPR036514">
    <property type="entry name" value="SGNH_hydro_sf"/>
</dbReference>
<dbReference type="KEGG" id="pvt:110076555"/>
<feature type="region of interest" description="Disordered" evidence="1">
    <location>
        <begin position="1"/>
        <end position="29"/>
    </location>
</feature>
<proteinExistence type="predicted"/>
<organism evidence="2 3">
    <name type="scientific">Pogona vitticeps</name>
    <name type="common">central bearded dragon</name>
    <dbReference type="NCBI Taxonomy" id="103695"/>
    <lineage>
        <taxon>Eukaryota</taxon>
        <taxon>Metazoa</taxon>
        <taxon>Chordata</taxon>
        <taxon>Craniata</taxon>
        <taxon>Vertebrata</taxon>
        <taxon>Euteleostomi</taxon>
        <taxon>Lepidosauria</taxon>
        <taxon>Squamata</taxon>
        <taxon>Bifurcata</taxon>
        <taxon>Unidentata</taxon>
        <taxon>Episquamata</taxon>
        <taxon>Toxicofera</taxon>
        <taxon>Iguania</taxon>
        <taxon>Acrodonta</taxon>
        <taxon>Agamidae</taxon>
        <taxon>Amphibolurinae</taxon>
        <taxon>Pogona</taxon>
    </lineage>
</organism>
<sequence length="309" mass="34217">MARQAPQPSDVQPCRSASETKSQRKAKLKAVAQDLMDRFAALDSEQIPDVSARRDADGTSSTPRSRSKEKRSSGASESTSACQEGQDEVEEVIVDKPYMVEEPCRATTSSGPLGSGRRRHIVIIGHSYIHWAERYAATSSWGSDLGLGAHAHITWKGLCDMQWNQLCRLAAFGQFPPDVLVVHLGGDDLPKLTGKALILDIIRNLKWLNAKYPTMRIVWSTIIPRLAWEGARNICNVNTARRRVNREVCRFVCSGLGSVIGHQRIQMNKSEFFRKDGVHLSDLGLDVFLEDIKGGLLVELKQLGDSHGT</sequence>
<dbReference type="Gene3D" id="3.40.50.1110">
    <property type="entry name" value="SGNH hydrolase"/>
    <property type="match status" value="1"/>
</dbReference>
<dbReference type="AlphaFoldDB" id="A0A6J0TAC2"/>
<feature type="region of interest" description="Disordered" evidence="1">
    <location>
        <begin position="42"/>
        <end position="88"/>
    </location>
</feature>
<dbReference type="RefSeq" id="XP_020644458.2">
    <property type="nucleotide sequence ID" value="XM_020788799.2"/>
</dbReference>
<dbReference type="OrthoDB" id="9909727at2759"/>
<feature type="compositionally biased region" description="Polar residues" evidence="1">
    <location>
        <begin position="1"/>
        <end position="20"/>
    </location>
</feature>
<feature type="compositionally biased region" description="Polar residues" evidence="1">
    <location>
        <begin position="73"/>
        <end position="83"/>
    </location>
</feature>
<reference evidence="3" key="2">
    <citation type="submission" date="2025-08" db="UniProtKB">
        <authorList>
            <consortium name="RefSeq"/>
        </authorList>
    </citation>
    <scope>IDENTIFICATION</scope>
</reference>
<dbReference type="GeneID" id="110076555"/>
<gene>
    <name evidence="3" type="primary">LOC110076555</name>
</gene>